<evidence type="ECO:0000313" key="3">
    <source>
        <dbReference type="Proteomes" id="UP000182130"/>
    </source>
</evidence>
<protein>
    <submittedName>
        <fullName evidence="2">Uncharacterized protein</fullName>
    </submittedName>
</protein>
<keyword evidence="1" id="KW-0812">Transmembrane</keyword>
<dbReference type="Proteomes" id="UP000182130">
    <property type="component" value="Unassembled WGS sequence"/>
</dbReference>
<proteinExistence type="predicted"/>
<dbReference type="STRING" id="1045773.SAMN05216555_10318"/>
<feature type="transmembrane region" description="Helical" evidence="1">
    <location>
        <begin position="34"/>
        <end position="51"/>
    </location>
</feature>
<keyword evidence="1" id="KW-1133">Transmembrane helix</keyword>
<dbReference type="EMBL" id="FNEI01000003">
    <property type="protein sequence ID" value="SDI52939.1"/>
    <property type="molecule type" value="Genomic_DNA"/>
</dbReference>
<evidence type="ECO:0000313" key="2">
    <source>
        <dbReference type="EMBL" id="SDI52939.1"/>
    </source>
</evidence>
<keyword evidence="3" id="KW-1185">Reference proteome</keyword>
<accession>A0A1G8LB39</accession>
<reference evidence="3" key="1">
    <citation type="submission" date="2016-10" db="EMBL/GenBank/DDBJ databases">
        <authorList>
            <person name="Varghese N."/>
            <person name="Submissions S."/>
        </authorList>
    </citation>
    <scope>NUCLEOTIDE SEQUENCE [LARGE SCALE GENOMIC DNA]</scope>
    <source>
        <strain evidence="3">CGMCC 1.10783</strain>
    </source>
</reference>
<keyword evidence="1" id="KW-0472">Membrane</keyword>
<evidence type="ECO:0000256" key="1">
    <source>
        <dbReference type="SAM" id="Phobius"/>
    </source>
</evidence>
<feature type="transmembrane region" description="Helical" evidence="1">
    <location>
        <begin position="12"/>
        <end position="28"/>
    </location>
</feature>
<organism evidence="2 3">
    <name type="scientific">Arthrobacter cupressi</name>
    <dbReference type="NCBI Taxonomy" id="1045773"/>
    <lineage>
        <taxon>Bacteria</taxon>
        <taxon>Bacillati</taxon>
        <taxon>Actinomycetota</taxon>
        <taxon>Actinomycetes</taxon>
        <taxon>Micrococcales</taxon>
        <taxon>Micrococcaceae</taxon>
        <taxon>Arthrobacter</taxon>
    </lineage>
</organism>
<name>A0A1G8LB39_9MICC</name>
<gene>
    <name evidence="2" type="ORF">SAMN05216555_10318</name>
</gene>
<dbReference type="AlphaFoldDB" id="A0A1G8LB39"/>
<sequence>MRGQFDLTARSYWLPLSAIFGVTMGVVAMTDPPWSVIMVAAFILFVVVQGIHNGQFRRESQGKLATASPGVGILRRFGIGAP</sequence>